<evidence type="ECO:0000256" key="2">
    <source>
        <dbReference type="ARBA" id="ARBA00006003"/>
    </source>
</evidence>
<keyword evidence="11" id="KW-0732">Signal</keyword>
<dbReference type="GO" id="GO:0008373">
    <property type="term" value="F:sialyltransferase activity"/>
    <property type="evidence" value="ECO:0007669"/>
    <property type="project" value="InterPro"/>
</dbReference>
<keyword evidence="8" id="KW-0333">Golgi apparatus</keyword>
<dbReference type="SUPFAM" id="SSF53098">
    <property type="entry name" value="Ribonuclease H-like"/>
    <property type="match status" value="1"/>
</dbReference>
<evidence type="ECO:0000313" key="12">
    <source>
        <dbReference type="EMBL" id="KAG6502956.1"/>
    </source>
</evidence>
<evidence type="ECO:0000256" key="3">
    <source>
        <dbReference type="ARBA" id="ARBA00022676"/>
    </source>
</evidence>
<evidence type="ECO:0000256" key="8">
    <source>
        <dbReference type="ARBA" id="ARBA00023034"/>
    </source>
</evidence>
<evidence type="ECO:0000256" key="10">
    <source>
        <dbReference type="ARBA" id="ARBA00023180"/>
    </source>
</evidence>
<dbReference type="InterPro" id="IPR012337">
    <property type="entry name" value="RNaseH-like_sf"/>
</dbReference>
<dbReference type="PANTHER" id="PTHR46779:SF1">
    <property type="entry name" value="BETA-1,6-GALACTOSYLTRANSFERASE GALT29A"/>
    <property type="match status" value="1"/>
</dbReference>
<feature type="signal peptide" evidence="11">
    <location>
        <begin position="1"/>
        <end position="20"/>
    </location>
</feature>
<evidence type="ECO:0000313" key="13">
    <source>
        <dbReference type="Proteomes" id="UP000734854"/>
    </source>
</evidence>
<evidence type="ECO:0000256" key="6">
    <source>
        <dbReference type="ARBA" id="ARBA00022968"/>
    </source>
</evidence>
<dbReference type="CDD" id="cd19952">
    <property type="entry name" value="GT29"/>
    <property type="match status" value="1"/>
</dbReference>
<dbReference type="PANTHER" id="PTHR46779">
    <property type="entry name" value="BETA-1,6-GALACTOSYLTRANSFERASE GALT29A"/>
    <property type="match status" value="1"/>
</dbReference>
<dbReference type="Proteomes" id="UP000734854">
    <property type="component" value="Unassembled WGS sequence"/>
</dbReference>
<evidence type="ECO:0000256" key="11">
    <source>
        <dbReference type="SAM" id="SignalP"/>
    </source>
</evidence>
<keyword evidence="9" id="KW-0472">Membrane</keyword>
<keyword evidence="5" id="KW-0812">Transmembrane</keyword>
<evidence type="ECO:0000256" key="5">
    <source>
        <dbReference type="ARBA" id="ARBA00022692"/>
    </source>
</evidence>
<dbReference type="GO" id="GO:0003676">
    <property type="term" value="F:nucleic acid binding"/>
    <property type="evidence" value="ECO:0007669"/>
    <property type="project" value="InterPro"/>
</dbReference>
<organism evidence="12 13">
    <name type="scientific">Zingiber officinale</name>
    <name type="common">Ginger</name>
    <name type="synonym">Amomum zingiber</name>
    <dbReference type="NCBI Taxonomy" id="94328"/>
    <lineage>
        <taxon>Eukaryota</taxon>
        <taxon>Viridiplantae</taxon>
        <taxon>Streptophyta</taxon>
        <taxon>Embryophyta</taxon>
        <taxon>Tracheophyta</taxon>
        <taxon>Spermatophyta</taxon>
        <taxon>Magnoliopsida</taxon>
        <taxon>Liliopsida</taxon>
        <taxon>Zingiberales</taxon>
        <taxon>Zingiberaceae</taxon>
        <taxon>Zingiber</taxon>
    </lineage>
</organism>
<name>A0A8J5G9I6_ZINOF</name>
<keyword evidence="3" id="KW-0328">Glycosyltransferase</keyword>
<dbReference type="Gene3D" id="3.30.420.10">
    <property type="entry name" value="Ribonuclease H-like superfamily/Ribonuclease H"/>
    <property type="match status" value="1"/>
</dbReference>
<feature type="chain" id="PRO_5035281727" evidence="11">
    <location>
        <begin position="21"/>
        <end position="557"/>
    </location>
</feature>
<dbReference type="GO" id="GO:0000139">
    <property type="term" value="C:Golgi membrane"/>
    <property type="evidence" value="ECO:0007669"/>
    <property type="project" value="UniProtKB-SubCell"/>
</dbReference>
<keyword evidence="13" id="KW-1185">Reference proteome</keyword>
<gene>
    <name evidence="12" type="ORF">ZIOFF_035245</name>
</gene>
<accession>A0A8J5G9I6</accession>
<dbReference type="InterPro" id="IPR001675">
    <property type="entry name" value="Glyco_trans_29"/>
</dbReference>
<proteinExistence type="inferred from homology"/>
<protein>
    <submittedName>
        <fullName evidence="12">Uncharacterized protein</fullName>
    </submittedName>
</protein>
<dbReference type="InterPro" id="IPR038578">
    <property type="entry name" value="GT29-like_sf"/>
</dbReference>
<dbReference type="Gene3D" id="3.90.1480.20">
    <property type="entry name" value="Glycosyl transferase family 29"/>
    <property type="match status" value="1"/>
</dbReference>
<dbReference type="EMBL" id="JACMSC010000010">
    <property type="protein sequence ID" value="KAG6502956.1"/>
    <property type="molecule type" value="Genomic_DNA"/>
</dbReference>
<keyword evidence="6" id="KW-0735">Signal-anchor</keyword>
<dbReference type="InterPro" id="IPR036397">
    <property type="entry name" value="RNaseH_sf"/>
</dbReference>
<dbReference type="AlphaFoldDB" id="A0A8J5G9I6"/>
<dbReference type="Pfam" id="PF00777">
    <property type="entry name" value="Glyco_transf_29"/>
    <property type="match status" value="1"/>
</dbReference>
<evidence type="ECO:0000256" key="9">
    <source>
        <dbReference type="ARBA" id="ARBA00023136"/>
    </source>
</evidence>
<evidence type="ECO:0000256" key="7">
    <source>
        <dbReference type="ARBA" id="ARBA00022989"/>
    </source>
</evidence>
<keyword evidence="7" id="KW-1133">Transmembrane helix</keyword>
<keyword evidence="10" id="KW-0325">Glycoprotein</keyword>
<comment type="similarity">
    <text evidence="2">Belongs to the glycosyltransferase 29 family.</text>
</comment>
<comment type="subcellular location">
    <subcellularLocation>
        <location evidence="1">Golgi apparatus membrane</location>
        <topology evidence="1">Single-pass type II membrane protein</topology>
    </subcellularLocation>
</comment>
<evidence type="ECO:0000256" key="4">
    <source>
        <dbReference type="ARBA" id="ARBA00022679"/>
    </source>
</evidence>
<keyword evidence="4" id="KW-0808">Transferase</keyword>
<sequence>MKRSLRFPLVLLVLVAGALSCRSVGLRGKIPGPLYDAGDVEAVNETLFLLSAEEPGAAELQQNVADLLSANLESIDIAGGRYREISLWRSGTMPGGRSRSLGSLRFPARPGHPEHGPVLPEFRRLLTDWFRNRRQFRQEVMSELVDRIKRPVDRSYGHPDTGRPYATCAVVGNSGILLKAEHGDLIDGHDLVIRLNNARIAGYQRHVGAKTSLSFINSNVLRSCAVRDGCFCHPYGDFVPIVFYLCQPAHFVEYLVCNSTHKSPLLVTDGGLDTLCARIVKYYSLKLFVEETGKPPAMWGKFHDVEMFHYSSGMQAVVLALGMCDKVSAFGFGKSPEAKHHYHTNQKAELGLHDYPAEYEFYRDLVERPQAIPFLRDAGIKWLLTTPYTPQQNGVVEHRNRTVMAMPRSVLKGECTPFEAWMRRKPHLAHLRVFGCVAYVKNTASHLKKLDDKSSPMVYLGVEEGCANNEEKILEFMVMDAFDTDEVIVAADIWKGLQSFITRWSNRLSEFMAATAAACHALWLRSLASKLTGVKPKPVSFSLGVKSVEDDPTNEPS</sequence>
<dbReference type="PROSITE" id="PS51257">
    <property type="entry name" value="PROKAR_LIPOPROTEIN"/>
    <property type="match status" value="1"/>
</dbReference>
<comment type="caution">
    <text evidence="12">The sequence shown here is derived from an EMBL/GenBank/DDBJ whole genome shotgun (WGS) entry which is preliminary data.</text>
</comment>
<reference evidence="12 13" key="1">
    <citation type="submission" date="2020-08" db="EMBL/GenBank/DDBJ databases">
        <title>Plant Genome Project.</title>
        <authorList>
            <person name="Zhang R.-G."/>
        </authorList>
    </citation>
    <scope>NUCLEOTIDE SEQUENCE [LARGE SCALE GENOMIC DNA]</scope>
    <source>
        <tissue evidence="12">Rhizome</tissue>
    </source>
</reference>
<evidence type="ECO:0000256" key="1">
    <source>
        <dbReference type="ARBA" id="ARBA00004323"/>
    </source>
</evidence>